<sequence length="75" mass="7892">MTPKHPVNPSATYPELIATYRRAAADAAHKQGLIQAVAKKGPAAIKAAIETAAKAEKRKATFAKKLADLGVEIPD</sequence>
<protein>
    <submittedName>
        <fullName evidence="1">Uncharacterized protein</fullName>
    </submittedName>
</protein>
<name>C9Y8M7_CURXX</name>
<dbReference type="AlphaFoldDB" id="C9Y8M7"/>
<gene>
    <name evidence="1" type="ORF">Csp_A04780</name>
</gene>
<evidence type="ECO:0000313" key="1">
    <source>
        <dbReference type="EMBL" id="CBA27937.1"/>
    </source>
</evidence>
<reference evidence="1" key="1">
    <citation type="journal article" date="2010" name="Nature">
        <title>The dynamic genome of Hydra.</title>
        <authorList>
            <person name="Chapman J.A."/>
            <person name="Kirkness E.F."/>
            <person name="Simakov O."/>
            <person name="Hampson S.E."/>
            <person name="Mitros T."/>
            <person name="Weinmaier T."/>
            <person name="Rattei T."/>
            <person name="Balasubramanian P.G."/>
            <person name="Borman J."/>
            <person name="Busam D."/>
            <person name="Disbennett K."/>
            <person name="Pfannkoch C."/>
            <person name="Sumin N."/>
            <person name="Sutton G."/>
            <person name="Viswanathan L."/>
            <person name="Walenz B."/>
            <person name="Goodstein D.M."/>
            <person name="Hellsten U."/>
            <person name="Kawashima T."/>
            <person name="Prochnik S.E."/>
            <person name="Putnam N.H."/>
            <person name="Shu S."/>
            <person name="Blumberg B."/>
            <person name="Dana C.E."/>
            <person name="Gee L."/>
            <person name="Kibler D.F."/>
            <person name="Law L."/>
            <person name="Lindgens D."/>
            <person name="Martinez D.E."/>
            <person name="Peng J."/>
            <person name="Wigge P.A."/>
            <person name="Bertulat B."/>
            <person name="Guder C."/>
            <person name="Nakamura Y."/>
            <person name="Ozbek S."/>
            <person name="Watanabe H."/>
            <person name="Khalturin K."/>
            <person name="Hemmrich G."/>
            <person name="Franke A."/>
            <person name="Augustin R."/>
            <person name="Fraune S."/>
            <person name="Hayakawa E."/>
            <person name="Hayakawa S."/>
            <person name="Hirose M."/>
            <person name="Hwang J."/>
            <person name="Ikeo K."/>
            <person name="Nishimiya-Fujisawa C."/>
            <person name="Ogura A."/>
            <person name="Takahashi T."/>
            <person name="Steinmetz P.R."/>
            <person name="Zhang X."/>
            <person name="Aufschnaiter R."/>
            <person name="Eder M.K."/>
            <person name="Gorny A.K."/>
            <person name="Salvenmoser W."/>
            <person name="Heimberg A.M."/>
            <person name="Wheeler B.M."/>
            <person name="Peterson K.J."/>
            <person name="Boettger A."/>
            <person name="Tischler P."/>
            <person name="Wolf A."/>
            <person name="Gojobori T."/>
            <person name="Remington K.A."/>
            <person name="Strausberg R.L."/>
            <person name="Venter J."/>
            <person name="Technau U."/>
            <person name="Hobmayer B."/>
            <person name="Bosch T.C."/>
            <person name="Holstein T.W."/>
            <person name="Fujisawa T."/>
            <person name="Bode H.R."/>
            <person name="David C.N."/>
            <person name="Rokhsar D.S."/>
            <person name="Steele R.E."/>
        </authorList>
    </citation>
    <scope>NUCLEOTIDE SEQUENCE</scope>
</reference>
<organism evidence="1">
    <name type="scientific">Curvibacter symbiont subsp. Hydra magnipapillata</name>
    <dbReference type="NCBI Taxonomy" id="667019"/>
    <lineage>
        <taxon>Bacteria</taxon>
        <taxon>Pseudomonadati</taxon>
        <taxon>Pseudomonadota</taxon>
        <taxon>Betaproteobacteria</taxon>
        <taxon>Burkholderiales</taxon>
        <taxon>Comamonadaceae</taxon>
        <taxon>Curvibacter</taxon>
    </lineage>
</organism>
<dbReference type="EMBL" id="FN543104">
    <property type="protein sequence ID" value="CBA27937.1"/>
    <property type="molecule type" value="Genomic_DNA"/>
</dbReference>
<accession>C9Y8M7</accession>
<proteinExistence type="predicted"/>